<evidence type="ECO:0000313" key="3">
    <source>
        <dbReference type="Proteomes" id="UP000055035"/>
    </source>
</evidence>
<dbReference type="InterPro" id="IPR003386">
    <property type="entry name" value="LACT/PDAT_acylTrfase"/>
</dbReference>
<dbReference type="PATRIC" id="fig|456.5.peg.1765"/>
<keyword evidence="3" id="KW-1185">Reference proteome</keyword>
<dbReference type="Gene3D" id="3.40.50.1820">
    <property type="entry name" value="alpha/beta hydrolase"/>
    <property type="match status" value="1"/>
</dbReference>
<accession>A0A0W0VB71</accession>
<dbReference type="Proteomes" id="UP000055035">
    <property type="component" value="Unassembled WGS sequence"/>
</dbReference>
<dbReference type="Pfam" id="PF02450">
    <property type="entry name" value="LCAT"/>
    <property type="match status" value="1"/>
</dbReference>
<dbReference type="SUPFAM" id="SSF53474">
    <property type="entry name" value="alpha/beta-Hydrolases"/>
    <property type="match status" value="1"/>
</dbReference>
<dbReference type="InterPro" id="IPR029058">
    <property type="entry name" value="AB_hydrolase_fold"/>
</dbReference>
<evidence type="ECO:0000256" key="1">
    <source>
        <dbReference type="SAM" id="MobiDB-lite"/>
    </source>
</evidence>
<sequence>MNFFKYIQENQPVSITGAIAHSYYWLTTLGWNDIVYKNPNFKADAHPNGGIVLVCVPGTADQPGSFMRIVERLLKKGLADYISTVYIVAFNHRYQGKGIRFFSQQLIDKIKAYGHKDVILMGHSRGGLIISEAAEYRTESAGIRVHALFPICAPFNGSPLAMEPLSSVSTSVRQMEPNSPFLQKLNEDIGNSSLYYCFIGAEEDGIVPPEYAYVKDYVDKHPESRILFDRHTHLSIMSSHRMVDFMDSELAKIGQGLQLQSPEPTSQKDVSKGISGSATPNLNATSPVYSETIKMDDLFDDFVFIEPEEHEENDHSIKCRF</sequence>
<dbReference type="STRING" id="456.Ljor_1653"/>
<comment type="caution">
    <text evidence="2">The sequence shown here is derived from an EMBL/GenBank/DDBJ whole genome shotgun (WGS) entry which is preliminary data.</text>
</comment>
<dbReference type="OrthoDB" id="5648135at2"/>
<dbReference type="GO" id="GO:0006629">
    <property type="term" value="P:lipid metabolic process"/>
    <property type="evidence" value="ECO:0007669"/>
    <property type="project" value="InterPro"/>
</dbReference>
<reference evidence="2 3" key="1">
    <citation type="submission" date="2015-11" db="EMBL/GenBank/DDBJ databases">
        <title>Genomic analysis of 38 Legionella species identifies large and diverse effector repertoires.</title>
        <authorList>
            <person name="Burstein D."/>
            <person name="Amaro F."/>
            <person name="Zusman T."/>
            <person name="Lifshitz Z."/>
            <person name="Cohen O."/>
            <person name="Gilbert J.A."/>
            <person name="Pupko T."/>
            <person name="Shuman H.A."/>
            <person name="Segal G."/>
        </authorList>
    </citation>
    <scope>NUCLEOTIDE SEQUENCE [LARGE SCALE GENOMIC DNA]</scope>
    <source>
        <strain evidence="2 3">BL-540</strain>
    </source>
</reference>
<dbReference type="RefSeq" id="WP_058471110.1">
    <property type="nucleotide sequence ID" value="NZ_CAAAIC010000009.1"/>
</dbReference>
<name>A0A0W0VB71_9GAMM</name>
<dbReference type="GO" id="GO:0008374">
    <property type="term" value="F:O-acyltransferase activity"/>
    <property type="evidence" value="ECO:0007669"/>
    <property type="project" value="InterPro"/>
</dbReference>
<dbReference type="AlphaFoldDB" id="A0A0W0VB71"/>
<evidence type="ECO:0000313" key="2">
    <source>
        <dbReference type="EMBL" id="KTD17347.1"/>
    </source>
</evidence>
<proteinExistence type="predicted"/>
<gene>
    <name evidence="2" type="ORF">Ljor_1653</name>
</gene>
<feature type="region of interest" description="Disordered" evidence="1">
    <location>
        <begin position="257"/>
        <end position="285"/>
    </location>
</feature>
<protein>
    <submittedName>
        <fullName evidence="2">Putative lipase</fullName>
    </submittedName>
</protein>
<dbReference type="EMBL" id="LNYJ01000011">
    <property type="protein sequence ID" value="KTD17347.1"/>
    <property type="molecule type" value="Genomic_DNA"/>
</dbReference>
<organism evidence="2 3">
    <name type="scientific">Legionella jordanis</name>
    <dbReference type="NCBI Taxonomy" id="456"/>
    <lineage>
        <taxon>Bacteria</taxon>
        <taxon>Pseudomonadati</taxon>
        <taxon>Pseudomonadota</taxon>
        <taxon>Gammaproteobacteria</taxon>
        <taxon>Legionellales</taxon>
        <taxon>Legionellaceae</taxon>
        <taxon>Legionella</taxon>
    </lineage>
</organism>